<dbReference type="RefSeq" id="WP_164484154.1">
    <property type="nucleotide sequence ID" value="NZ_JBHLWF010000003.1"/>
</dbReference>
<gene>
    <name evidence="1" type="ORF">EDC25_101328</name>
</gene>
<accession>A0A4V2UWY5</accession>
<reference evidence="1 2" key="1">
    <citation type="submission" date="2019-03" db="EMBL/GenBank/DDBJ databases">
        <title>Genomic Encyclopedia of Type Strains, Phase IV (KMG-IV): sequencing the most valuable type-strain genomes for metagenomic binning, comparative biology and taxonomic classification.</title>
        <authorList>
            <person name="Goeker M."/>
        </authorList>
    </citation>
    <scope>NUCLEOTIDE SEQUENCE [LARGE SCALE GENOMIC DNA]</scope>
    <source>
        <strain evidence="1 2">DSM 21944</strain>
    </source>
</reference>
<sequence>MFSRILRPKPAKSSPFSDFIRTAPAAEKKKVYAVVLKKATERQNKVEAVAVAVRQAR</sequence>
<protein>
    <submittedName>
        <fullName evidence="1">Uncharacterized protein</fullName>
    </submittedName>
</protein>
<proteinExistence type="predicted"/>
<comment type="caution">
    <text evidence="1">The sequence shown here is derived from an EMBL/GenBank/DDBJ whole genome shotgun (WGS) entry which is preliminary data.</text>
</comment>
<evidence type="ECO:0000313" key="2">
    <source>
        <dbReference type="Proteomes" id="UP000294599"/>
    </source>
</evidence>
<dbReference type="AlphaFoldDB" id="A0A4V2UWY5"/>
<name>A0A4V2UWY5_9GAMM</name>
<organism evidence="1 2">
    <name type="scientific">Pseudofulvimonas gallinarii</name>
    <dbReference type="NCBI Taxonomy" id="634155"/>
    <lineage>
        <taxon>Bacteria</taxon>
        <taxon>Pseudomonadati</taxon>
        <taxon>Pseudomonadota</taxon>
        <taxon>Gammaproteobacteria</taxon>
        <taxon>Lysobacterales</taxon>
        <taxon>Rhodanobacteraceae</taxon>
        <taxon>Pseudofulvimonas</taxon>
    </lineage>
</organism>
<dbReference type="Proteomes" id="UP000294599">
    <property type="component" value="Unassembled WGS sequence"/>
</dbReference>
<keyword evidence="2" id="KW-1185">Reference proteome</keyword>
<dbReference type="EMBL" id="SMAF01000001">
    <property type="protein sequence ID" value="TCT01458.1"/>
    <property type="molecule type" value="Genomic_DNA"/>
</dbReference>
<evidence type="ECO:0000313" key="1">
    <source>
        <dbReference type="EMBL" id="TCT01458.1"/>
    </source>
</evidence>